<dbReference type="CDD" id="cd00136">
    <property type="entry name" value="PDZ_canonical"/>
    <property type="match status" value="1"/>
</dbReference>
<feature type="domain" description="PDZ" evidence="5">
    <location>
        <begin position="247"/>
        <end position="328"/>
    </location>
</feature>
<dbReference type="InterPro" id="IPR020992">
    <property type="entry name" value="Tail_Prtase_C"/>
</dbReference>
<keyword evidence="4" id="KW-0720">Serine protease</keyword>
<evidence type="ECO:0000313" key="6">
    <source>
        <dbReference type="EMBL" id="TWI98685.1"/>
    </source>
</evidence>
<name>A0A562TYM7_9SPHI</name>
<dbReference type="RefSeq" id="WP_144913544.1">
    <property type="nucleotide sequence ID" value="NZ_VLLI01000008.1"/>
</dbReference>
<dbReference type="Pfam" id="PF17804">
    <property type="entry name" value="TSP_NTD"/>
    <property type="match status" value="1"/>
</dbReference>
<dbReference type="Gene3D" id="3.90.226.10">
    <property type="entry name" value="2-enoyl-CoA Hydratase, Chain A, domain 1"/>
    <property type="match status" value="1"/>
</dbReference>
<dbReference type="SUPFAM" id="SSF52096">
    <property type="entry name" value="ClpP/crotonase"/>
    <property type="match status" value="1"/>
</dbReference>
<dbReference type="SUPFAM" id="SSF50156">
    <property type="entry name" value="PDZ domain-like"/>
    <property type="match status" value="1"/>
</dbReference>
<dbReference type="Pfam" id="PF11818">
    <property type="entry name" value="DUF3340"/>
    <property type="match status" value="1"/>
</dbReference>
<dbReference type="EMBL" id="VLLI01000008">
    <property type="protein sequence ID" value="TWI98685.1"/>
    <property type="molecule type" value="Genomic_DNA"/>
</dbReference>
<dbReference type="Pfam" id="PF03572">
    <property type="entry name" value="Peptidase_S41"/>
    <property type="match status" value="1"/>
</dbReference>
<evidence type="ECO:0000256" key="1">
    <source>
        <dbReference type="ARBA" id="ARBA00009179"/>
    </source>
</evidence>
<dbReference type="Gene3D" id="2.30.42.10">
    <property type="match status" value="1"/>
</dbReference>
<comment type="similarity">
    <text evidence="1">Belongs to the peptidase S41A family.</text>
</comment>
<proteinExistence type="inferred from homology"/>
<evidence type="ECO:0000256" key="4">
    <source>
        <dbReference type="ARBA" id="ARBA00022825"/>
    </source>
</evidence>
<dbReference type="PANTHER" id="PTHR32060:SF22">
    <property type="entry name" value="CARBOXYL-TERMINAL-PROCESSING PEPTIDASE 3, CHLOROPLASTIC"/>
    <property type="match status" value="1"/>
</dbReference>
<reference evidence="6 7" key="1">
    <citation type="submission" date="2019-07" db="EMBL/GenBank/DDBJ databases">
        <title>Genomic Encyclopedia of Archaeal and Bacterial Type Strains, Phase II (KMG-II): from individual species to whole genera.</title>
        <authorList>
            <person name="Goeker M."/>
        </authorList>
    </citation>
    <scope>NUCLEOTIDE SEQUENCE [LARGE SCALE GENOMIC DNA]</scope>
    <source>
        <strain evidence="6 7">ATCC BAA-1854</strain>
    </source>
</reference>
<dbReference type="Proteomes" id="UP000317010">
    <property type="component" value="Unassembled WGS sequence"/>
</dbReference>
<dbReference type="InterPro" id="IPR029045">
    <property type="entry name" value="ClpP/crotonase-like_dom_sf"/>
</dbReference>
<evidence type="ECO:0000259" key="5">
    <source>
        <dbReference type="PROSITE" id="PS50106"/>
    </source>
</evidence>
<dbReference type="InterPro" id="IPR001478">
    <property type="entry name" value="PDZ"/>
</dbReference>
<organism evidence="6 7">
    <name type="scientific">Mucilaginibacter frigoritolerans</name>
    <dbReference type="NCBI Taxonomy" id="652788"/>
    <lineage>
        <taxon>Bacteria</taxon>
        <taxon>Pseudomonadati</taxon>
        <taxon>Bacteroidota</taxon>
        <taxon>Sphingobacteriia</taxon>
        <taxon>Sphingobacteriales</taxon>
        <taxon>Sphingobacteriaceae</taxon>
        <taxon>Mucilaginibacter</taxon>
    </lineage>
</organism>
<dbReference type="AlphaFoldDB" id="A0A562TYM7"/>
<dbReference type="GO" id="GO:0030288">
    <property type="term" value="C:outer membrane-bounded periplasmic space"/>
    <property type="evidence" value="ECO:0007669"/>
    <property type="project" value="TreeGrafter"/>
</dbReference>
<keyword evidence="2 6" id="KW-0645">Protease</keyword>
<dbReference type="InterPro" id="IPR004447">
    <property type="entry name" value="Peptidase_S41A"/>
</dbReference>
<dbReference type="GO" id="GO:0008236">
    <property type="term" value="F:serine-type peptidase activity"/>
    <property type="evidence" value="ECO:0007669"/>
    <property type="project" value="UniProtKB-KW"/>
</dbReference>
<gene>
    <name evidence="6" type="ORF">JN11_02873</name>
</gene>
<dbReference type="GO" id="GO:0007165">
    <property type="term" value="P:signal transduction"/>
    <property type="evidence" value="ECO:0007669"/>
    <property type="project" value="TreeGrafter"/>
</dbReference>
<evidence type="ECO:0000256" key="2">
    <source>
        <dbReference type="ARBA" id="ARBA00022670"/>
    </source>
</evidence>
<dbReference type="Pfam" id="PF00595">
    <property type="entry name" value="PDZ"/>
    <property type="match status" value="1"/>
</dbReference>
<dbReference type="GO" id="GO:0006508">
    <property type="term" value="P:proteolysis"/>
    <property type="evidence" value="ECO:0007669"/>
    <property type="project" value="UniProtKB-KW"/>
</dbReference>
<dbReference type="OrthoDB" id="9812068at2"/>
<dbReference type="GO" id="GO:0004175">
    <property type="term" value="F:endopeptidase activity"/>
    <property type="evidence" value="ECO:0007669"/>
    <property type="project" value="TreeGrafter"/>
</dbReference>
<dbReference type="CDD" id="cd07560">
    <property type="entry name" value="Peptidase_S41_CPP"/>
    <property type="match status" value="1"/>
</dbReference>
<comment type="caution">
    <text evidence="6">The sequence shown here is derived from an EMBL/GenBank/DDBJ whole genome shotgun (WGS) entry which is preliminary data.</text>
</comment>
<protein>
    <submittedName>
        <fullName evidence="6">Carboxyl-terminal processing protease</fullName>
    </submittedName>
</protein>
<sequence>MKKIIAVFAPLIFIVFLSDGQTIDKSAHEAFVLTRMVSKFHVDPRPVDETFSANVFSGMLQNTDPDRMFFTKNDISKLSAYTKILDKEIKQSKTGYLTLFVNTYTLRIKQTDTLMTEISKKIINFYADEKFTVAERDEYPASVSAMRQKLYKKIKSDVLDELMDDLPANFKALPILKQKKYVDSAGAADCQKIISTLKRRINNILQSQGGVAQYVGNIYCQTIASCFDPHTEFFPPEQKENFESHLGKQPFHFGFKIKADKNGGVLIDNLEPGSPAFKGGKLNKGDKFIDIQWEGGEQVNVSNMTEREFSELLEEDNHKKALFTMKKTDGSTAKVFLEKGQVAGDDDNKVKSFVLKGNNNTVGYIYLPAFYEDWDTNNDGLNGCANDVGREILKLKKENINGLILDLRYNGGGSTEEATELAGIFIDAGPVEQIKEKGPKVYTMKDVNSGTIYDGPLVILVNGYSASATELIAGTLQDYNRAVIVGSPTYGKATAQVVLPMDTTVTFENMAQMQTENYLKVTVGKLYRVNGTSAQFGGVKPDIVLPDILDAYITKEADEPYALRPNVIEANKYYQPYAPLPLKALAAGVQTEIDTNKYFNAVKKLTANLKQQKQEKDIPLNFNEALADNDADLKDNENTTIPDVASKKYTVQNNQYEAARMEADDYFKEVNEEFTHQIAIDPYISIAYDVLTKLKTP</sequence>
<dbReference type="InterPro" id="IPR040573">
    <property type="entry name" value="TSP_N"/>
</dbReference>
<keyword evidence="3" id="KW-0378">Hydrolase</keyword>
<dbReference type="InterPro" id="IPR036034">
    <property type="entry name" value="PDZ_sf"/>
</dbReference>
<dbReference type="PROSITE" id="PS50106">
    <property type="entry name" value="PDZ"/>
    <property type="match status" value="1"/>
</dbReference>
<evidence type="ECO:0000313" key="7">
    <source>
        <dbReference type="Proteomes" id="UP000317010"/>
    </source>
</evidence>
<keyword evidence="7" id="KW-1185">Reference proteome</keyword>
<evidence type="ECO:0000256" key="3">
    <source>
        <dbReference type="ARBA" id="ARBA00022801"/>
    </source>
</evidence>
<dbReference type="SMART" id="SM00245">
    <property type="entry name" value="TSPc"/>
    <property type="match status" value="1"/>
</dbReference>
<dbReference type="InterPro" id="IPR005151">
    <property type="entry name" value="Tail-specific_protease"/>
</dbReference>
<dbReference type="PANTHER" id="PTHR32060">
    <property type="entry name" value="TAIL-SPECIFIC PROTEASE"/>
    <property type="match status" value="1"/>
</dbReference>
<accession>A0A562TYM7</accession>